<dbReference type="Gene3D" id="3.40.50.12780">
    <property type="entry name" value="N-terminal domain of ligase-like"/>
    <property type="match status" value="1"/>
</dbReference>
<comment type="similarity">
    <text evidence="1">Belongs to the ATP-dependent AMP-binding enzyme family.</text>
</comment>
<dbReference type="GO" id="GO:0003723">
    <property type="term" value="F:RNA binding"/>
    <property type="evidence" value="ECO:0007669"/>
    <property type="project" value="UniProtKB-KW"/>
</dbReference>
<dbReference type="PROSITE" id="PS00455">
    <property type="entry name" value="AMP_BINDING"/>
    <property type="match status" value="1"/>
</dbReference>
<protein>
    <submittedName>
        <fullName evidence="7">4-coumarate--CoA ligase-like 5 isoform X1</fullName>
    </submittedName>
</protein>
<dbReference type="STRING" id="4432.A0A1U8Q541"/>
<dbReference type="InParanoid" id="A0A1U8Q541"/>
<dbReference type="InterPro" id="IPR042099">
    <property type="entry name" value="ANL_N_sf"/>
</dbReference>
<dbReference type="InterPro" id="IPR000873">
    <property type="entry name" value="AMP-dep_synth/lig_dom"/>
</dbReference>
<evidence type="ECO:0000256" key="2">
    <source>
        <dbReference type="ARBA" id="ARBA00022598"/>
    </source>
</evidence>
<keyword evidence="6" id="KW-1185">Reference proteome</keyword>
<reference evidence="7" key="1">
    <citation type="submission" date="2025-08" db="UniProtKB">
        <authorList>
            <consortium name="RefSeq"/>
        </authorList>
    </citation>
    <scope>IDENTIFICATION</scope>
</reference>
<dbReference type="PANTHER" id="PTHR24096">
    <property type="entry name" value="LONG-CHAIN-FATTY-ACID--COA LIGASE"/>
    <property type="match status" value="1"/>
</dbReference>
<dbReference type="SUPFAM" id="SSF56801">
    <property type="entry name" value="Acetyl-CoA synthetase-like"/>
    <property type="match status" value="1"/>
</dbReference>
<feature type="domain" description="AMP-dependent synthetase/ligase" evidence="4">
    <location>
        <begin position="49"/>
        <end position="405"/>
    </location>
</feature>
<evidence type="ECO:0000259" key="5">
    <source>
        <dbReference type="Pfam" id="PF13193"/>
    </source>
</evidence>
<dbReference type="FunFam" id="3.30.300.30:FF:000007">
    <property type="entry name" value="4-coumarate--CoA ligase 2"/>
    <property type="match status" value="1"/>
</dbReference>
<dbReference type="RefSeq" id="XP_019053914.1">
    <property type="nucleotide sequence ID" value="XM_019198369.1"/>
</dbReference>
<dbReference type="PANTHER" id="PTHR24096:SF338">
    <property type="entry name" value="4-COUMARATE--COA LIGASE-LIKE 8-RELATED"/>
    <property type="match status" value="1"/>
</dbReference>
<evidence type="ECO:0000256" key="3">
    <source>
        <dbReference type="PROSITE-ProRule" id="PRU00182"/>
    </source>
</evidence>
<proteinExistence type="inferred from homology"/>
<dbReference type="Pfam" id="PF13193">
    <property type="entry name" value="AMP-binding_C"/>
    <property type="match status" value="1"/>
</dbReference>
<dbReference type="Proteomes" id="UP000189703">
    <property type="component" value="Unplaced"/>
</dbReference>
<dbReference type="GO" id="GO:0016405">
    <property type="term" value="F:CoA-ligase activity"/>
    <property type="evidence" value="ECO:0000318"/>
    <property type="project" value="GO_Central"/>
</dbReference>
<evidence type="ECO:0000256" key="1">
    <source>
        <dbReference type="ARBA" id="ARBA00006432"/>
    </source>
</evidence>
<name>A0A1U8Q541_NELNU</name>
<sequence length="575" mass="63480">MEVSVESGYCPSTGIYHSKWDSPVLPPHQNPSLSLPSFLLSHLPPRSLHKPAFIDSKSGDSITFQELRSLTVAVAHSLRSLGVKKGDVVLVVSPNFLHFPLLVLGVMHAGGIFSTANPLNTRLEFHAQTQDSNPVLILTSREFKPKLDGLISKPVVLVEEFINEVLVQSSSRQPCTSAAFPNVVTTQAAANPAALMYSSGTTGKSKAVVCSHGNLIAMSGLLRHVWDAEGGASDETYLCVVPLFHMFGLSVLVLGTVSVRATTVILRKYSMEEMLRAVEDHRVTRLPVVPPIVLQLLRYRDWLKGFELGSLKEVICSGAPLGRDDMERFSKYYPHLILSQCYGLTETNGPITFCNGISGRIHVSIGRLIPFMEAKIIDVRSQKSLPPLKHGELCVRGPPVMQGYFKNQEATSQAIDNEGWLHTGDLCFIDTFGLVYIIDRIKELIKYKAYQVAPAELEEILSAHPDVNDVAVIPYPDEEAGEIPMACVVKREASKIKEGDIITFVAGKVAPYKKVRRVVFVEAIPRSPSGKILRRHLKALYTHQRMEISPRYLLQLSPWISGLGQQMKGLFGRLS</sequence>
<organism evidence="6 7">
    <name type="scientific">Nelumbo nucifera</name>
    <name type="common">Sacred lotus</name>
    <dbReference type="NCBI Taxonomy" id="4432"/>
    <lineage>
        <taxon>Eukaryota</taxon>
        <taxon>Viridiplantae</taxon>
        <taxon>Streptophyta</taxon>
        <taxon>Embryophyta</taxon>
        <taxon>Tracheophyta</taxon>
        <taxon>Spermatophyta</taxon>
        <taxon>Magnoliopsida</taxon>
        <taxon>Proteales</taxon>
        <taxon>Nelumbonaceae</taxon>
        <taxon>Nelumbo</taxon>
    </lineage>
</organism>
<keyword evidence="3" id="KW-0694">RNA-binding</keyword>
<dbReference type="Pfam" id="PF00501">
    <property type="entry name" value="AMP-binding"/>
    <property type="match status" value="1"/>
</dbReference>
<feature type="domain" description="AMP-binding enzyme C-terminal" evidence="5">
    <location>
        <begin position="456"/>
        <end position="531"/>
    </location>
</feature>
<dbReference type="GeneID" id="104600985"/>
<gene>
    <name evidence="7" type="primary">LOC104600985</name>
</gene>
<dbReference type="InterPro" id="IPR045851">
    <property type="entry name" value="AMP-bd_C_sf"/>
</dbReference>
<dbReference type="AlphaFoldDB" id="A0A1U8Q541"/>
<dbReference type="InterPro" id="IPR020845">
    <property type="entry name" value="AMP-binding_CS"/>
</dbReference>
<dbReference type="PROSITE" id="PS50889">
    <property type="entry name" value="S4"/>
    <property type="match status" value="1"/>
</dbReference>
<dbReference type="Gene3D" id="3.30.300.30">
    <property type="match status" value="1"/>
</dbReference>
<evidence type="ECO:0000313" key="7">
    <source>
        <dbReference type="RefSeq" id="XP_019053914.1"/>
    </source>
</evidence>
<accession>A0A1U8Q541</accession>
<dbReference type="OrthoDB" id="10253869at2759"/>
<evidence type="ECO:0000259" key="4">
    <source>
        <dbReference type="Pfam" id="PF00501"/>
    </source>
</evidence>
<dbReference type="GO" id="GO:0005777">
    <property type="term" value="C:peroxisome"/>
    <property type="evidence" value="ECO:0000318"/>
    <property type="project" value="GO_Central"/>
</dbReference>
<dbReference type="CDD" id="cd05904">
    <property type="entry name" value="4CL"/>
    <property type="match status" value="1"/>
</dbReference>
<dbReference type="InterPro" id="IPR025110">
    <property type="entry name" value="AMP-bd_C"/>
</dbReference>
<keyword evidence="2" id="KW-0436">Ligase</keyword>
<evidence type="ECO:0000313" key="6">
    <source>
        <dbReference type="Proteomes" id="UP000189703"/>
    </source>
</evidence>
<dbReference type="OMA" id="MARFRSC"/>